<organism evidence="2 3">
    <name type="scientific">Parasynechococcus marenigrum (strain WH8102)</name>
    <dbReference type="NCBI Taxonomy" id="84588"/>
    <lineage>
        <taxon>Bacteria</taxon>
        <taxon>Bacillati</taxon>
        <taxon>Cyanobacteriota</taxon>
        <taxon>Cyanophyceae</taxon>
        <taxon>Synechococcales</taxon>
        <taxon>Prochlorococcaceae</taxon>
        <taxon>Parasynechococcus</taxon>
        <taxon>Parasynechococcus marenigrum</taxon>
    </lineage>
</organism>
<dbReference type="AlphaFoldDB" id="Q7U7N5"/>
<dbReference type="HOGENOM" id="CLU_152016_1_0_3"/>
<name>Q7U7N5_PARMW</name>
<dbReference type="EMBL" id="BX569691">
    <property type="protein sequence ID" value="CAE07461.1"/>
    <property type="molecule type" value="Genomic_DNA"/>
</dbReference>
<keyword evidence="3" id="KW-1185">Reference proteome</keyword>
<feature type="transmembrane region" description="Helical" evidence="1">
    <location>
        <begin position="88"/>
        <end position="113"/>
    </location>
</feature>
<sequence>MPEEITAEQLEMLLQMAVLPQPPYLMAGVGLLMGVLCGLTFGRQVQDKLDGWKQDRLPLLPLATAEISLSFTGILIGITLFIGCCLQIFGFAAGAALLVALLLSLLTGGALFAQLERLMMQVESGNFKAVDFDNFDEFF</sequence>
<protein>
    <submittedName>
        <fullName evidence="2">Uncharacterized protein</fullName>
    </submittedName>
</protein>
<dbReference type="KEGG" id="syw:SYNW0946"/>
<evidence type="ECO:0000313" key="3">
    <source>
        <dbReference type="Proteomes" id="UP000001422"/>
    </source>
</evidence>
<dbReference type="RefSeq" id="WP_011127811.1">
    <property type="nucleotide sequence ID" value="NC_005070.1"/>
</dbReference>
<feature type="transmembrane region" description="Helical" evidence="1">
    <location>
        <begin position="24"/>
        <end position="45"/>
    </location>
</feature>
<reference evidence="2 3" key="1">
    <citation type="journal article" date="2003" name="Nature">
        <title>The genome of a motile marine Synechococcus.</title>
        <authorList>
            <person name="Palenik B."/>
            <person name="Brahamsha B."/>
            <person name="Larimer F."/>
            <person name="Land M."/>
            <person name="Hauser L."/>
            <person name="Chain P."/>
            <person name="Lamerdin J."/>
            <person name="Regala W."/>
            <person name="Allen E.A."/>
            <person name="McCarren J."/>
            <person name="Paulsen I."/>
            <person name="Dufresne A."/>
            <person name="Partensky F."/>
            <person name="Webb E."/>
            <person name="Waterbury J."/>
        </authorList>
    </citation>
    <scope>NUCLEOTIDE SEQUENCE [LARGE SCALE GENOMIC DNA]</scope>
    <source>
        <strain evidence="2 3">WH8102</strain>
    </source>
</reference>
<keyword evidence="1" id="KW-0472">Membrane</keyword>
<keyword evidence="1" id="KW-1133">Transmembrane helix</keyword>
<keyword evidence="1" id="KW-0812">Transmembrane</keyword>
<feature type="transmembrane region" description="Helical" evidence="1">
    <location>
        <begin position="57"/>
        <end position="82"/>
    </location>
</feature>
<accession>Q7U7N5</accession>
<evidence type="ECO:0000313" key="2">
    <source>
        <dbReference type="EMBL" id="CAE07461.1"/>
    </source>
</evidence>
<dbReference type="STRING" id="84588.SYNW0946"/>
<proteinExistence type="predicted"/>
<evidence type="ECO:0000256" key="1">
    <source>
        <dbReference type="SAM" id="Phobius"/>
    </source>
</evidence>
<dbReference type="eggNOG" id="ENOG5032U0G">
    <property type="taxonomic scope" value="Bacteria"/>
</dbReference>
<gene>
    <name evidence="2" type="ordered locus">SYNW0946</name>
</gene>
<dbReference type="Proteomes" id="UP000001422">
    <property type="component" value="Chromosome"/>
</dbReference>